<sequence>MDMRNDDIFGEGVGALTAQAVADKARELLRPTDLVLNGPIGPIAEHAGRLQQIANLSDEQVALAKGVGGRAVRPEQVDDCIVQDGQREDSRVGMNREPRKHVLLARSYGRVAAGRAEGQAAPDLRALTAAGDVGVRNAALGGSFWEGLQNIASMALPVAIDRH</sequence>
<evidence type="ECO:0000313" key="2">
    <source>
        <dbReference type="Proteomes" id="UP000324927"/>
    </source>
</evidence>
<protein>
    <submittedName>
        <fullName evidence="1">Uncharacterized protein</fullName>
    </submittedName>
</protein>
<dbReference type="Proteomes" id="UP000324927">
    <property type="component" value="Unassembled WGS sequence"/>
</dbReference>
<keyword evidence="2" id="KW-1185">Reference proteome</keyword>
<proteinExistence type="predicted"/>
<organism evidence="1 2">
    <name type="scientific">Azospirillum lipoferum</name>
    <dbReference type="NCBI Taxonomy" id="193"/>
    <lineage>
        <taxon>Bacteria</taxon>
        <taxon>Pseudomonadati</taxon>
        <taxon>Pseudomonadota</taxon>
        <taxon>Alphaproteobacteria</taxon>
        <taxon>Rhodospirillales</taxon>
        <taxon>Azospirillaceae</taxon>
        <taxon>Azospirillum</taxon>
    </lineage>
</organism>
<gene>
    <name evidence="1" type="ORF">FZ942_29240</name>
</gene>
<dbReference type="EMBL" id="VTTN01000018">
    <property type="protein sequence ID" value="KAA0591989.1"/>
    <property type="molecule type" value="Genomic_DNA"/>
</dbReference>
<comment type="caution">
    <text evidence="1">The sequence shown here is derived from an EMBL/GenBank/DDBJ whole genome shotgun (WGS) entry which is preliminary data.</text>
</comment>
<dbReference type="AlphaFoldDB" id="A0A5A9GFC9"/>
<accession>A0A5A9GFC9</accession>
<dbReference type="RefSeq" id="WP_149234581.1">
    <property type="nucleotide sequence ID" value="NZ_JALJXJ010000008.1"/>
</dbReference>
<name>A0A5A9GFC9_AZOLI</name>
<evidence type="ECO:0000313" key="1">
    <source>
        <dbReference type="EMBL" id="KAA0591989.1"/>
    </source>
</evidence>
<reference evidence="1 2" key="1">
    <citation type="submission" date="2019-08" db="EMBL/GenBank/DDBJ databases">
        <authorList>
            <person name="Grouzdev D."/>
            <person name="Tikhonova E."/>
            <person name="Kravchenko I."/>
        </authorList>
    </citation>
    <scope>NUCLEOTIDE SEQUENCE [LARGE SCALE GENOMIC DNA]</scope>
    <source>
        <strain evidence="1 2">59b</strain>
    </source>
</reference>